<proteinExistence type="predicted"/>
<evidence type="ECO:0000256" key="2">
    <source>
        <dbReference type="ARBA" id="ARBA00022801"/>
    </source>
</evidence>
<feature type="domain" description="HIRAN" evidence="3">
    <location>
        <begin position="2"/>
        <end position="110"/>
    </location>
</feature>
<dbReference type="RefSeq" id="WP_182816057.1">
    <property type="nucleotide sequence ID" value="NZ_AP022227.1"/>
</dbReference>
<dbReference type="Proteomes" id="UP000515680">
    <property type="component" value="Chromosome"/>
</dbReference>
<dbReference type="SMART" id="SM00910">
    <property type="entry name" value="HIRAN"/>
    <property type="match status" value="1"/>
</dbReference>
<accession>A0A6S5U1E7</accession>
<evidence type="ECO:0000256" key="1">
    <source>
        <dbReference type="ARBA" id="ARBA00022723"/>
    </source>
</evidence>
<dbReference type="InterPro" id="IPR014905">
    <property type="entry name" value="HIRAN"/>
</dbReference>
<dbReference type="Gene3D" id="3.30.70.2330">
    <property type="match status" value="1"/>
</dbReference>
<dbReference type="AlphaFoldDB" id="A0A6S5U1E7"/>
<dbReference type="GO" id="GO:0016818">
    <property type="term" value="F:hydrolase activity, acting on acid anhydrides, in phosphorus-containing anhydrides"/>
    <property type="evidence" value="ECO:0007669"/>
    <property type="project" value="InterPro"/>
</dbReference>
<evidence type="ECO:0000259" key="3">
    <source>
        <dbReference type="SMART" id="SM00910"/>
    </source>
</evidence>
<dbReference type="EMBL" id="AP022227">
    <property type="protein sequence ID" value="BBT41405.1"/>
    <property type="molecule type" value="Genomic_DNA"/>
</dbReference>
<evidence type="ECO:0000313" key="5">
    <source>
        <dbReference type="EMBL" id="BBT41405.1"/>
    </source>
</evidence>
<reference evidence="5 6" key="1">
    <citation type="submission" date="2019-12" db="EMBL/GenBank/DDBJ databases">
        <title>complete genome sequences of Pseudomonas putida str. WP8-W18-CRE-01 isolated from wastewater treatment plant effluent.</title>
        <authorList>
            <person name="Sekizuka T."/>
            <person name="Itokawa K."/>
            <person name="Yatsu K."/>
            <person name="Inamine Y."/>
            <person name="Kuroda M."/>
        </authorList>
    </citation>
    <scope>NUCLEOTIDE SEQUENCE [LARGE SCALE GENOMIC DNA]</scope>
    <source>
        <strain evidence="5 6">WP8-W18-CRE-01</strain>
    </source>
</reference>
<dbReference type="GO" id="GO:0003676">
    <property type="term" value="F:nucleic acid binding"/>
    <property type="evidence" value="ECO:0007669"/>
    <property type="project" value="InterPro"/>
</dbReference>
<dbReference type="GO" id="GO:0008270">
    <property type="term" value="F:zinc ion binding"/>
    <property type="evidence" value="ECO:0007669"/>
    <property type="project" value="InterPro"/>
</dbReference>
<keyword evidence="2" id="KW-0378">Hydrolase</keyword>
<evidence type="ECO:0000313" key="4">
    <source>
        <dbReference type="EMBL" id="BBT38844.1"/>
    </source>
</evidence>
<dbReference type="EMBL" id="AP022227">
    <property type="protein sequence ID" value="BBT38844.1"/>
    <property type="molecule type" value="Genomic_DNA"/>
</dbReference>
<organism evidence="5 6">
    <name type="scientific">Pseudomonas putida</name>
    <name type="common">Arthrobacter siderocapsulatus</name>
    <dbReference type="NCBI Taxonomy" id="303"/>
    <lineage>
        <taxon>Bacteria</taxon>
        <taxon>Pseudomonadati</taxon>
        <taxon>Pseudomonadota</taxon>
        <taxon>Gammaproteobacteria</taxon>
        <taxon>Pseudomonadales</taxon>
        <taxon>Pseudomonadaceae</taxon>
        <taxon>Pseudomonas</taxon>
    </lineage>
</organism>
<evidence type="ECO:0000313" key="6">
    <source>
        <dbReference type="Proteomes" id="UP000515680"/>
    </source>
</evidence>
<protein>
    <recommendedName>
        <fullName evidence="3">HIRAN domain-containing protein</fullName>
    </recommendedName>
</protein>
<name>A0A6S5U1E7_PSEPU</name>
<keyword evidence="1" id="KW-0479">Metal-binding</keyword>
<sequence>MEYSVIVAGTGFEGRQGRIRLAVKEGMEVKLVPEPNNPHDENAIAVYVTVRRWFTLFLTTDVHIGYIKKERAKFFTKKLREGGKILGAYVKSMYLELDHPRVSLIVETDW</sequence>
<gene>
    <name evidence="4" type="ORF">WP8W18C01_11850</name>
    <name evidence="5" type="ORF">WP8W18C01_37460</name>
</gene>
<dbReference type="Pfam" id="PF08797">
    <property type="entry name" value="HIRAN"/>
    <property type="match status" value="1"/>
</dbReference>